<proteinExistence type="predicted"/>
<comment type="caution">
    <text evidence="1">The sequence shown here is derived from an EMBL/GenBank/DDBJ whole genome shotgun (WGS) entry which is preliminary data.</text>
</comment>
<reference evidence="1" key="1">
    <citation type="submission" date="2021-01" db="EMBL/GenBank/DDBJ databases">
        <authorList>
            <person name="Lovell J.T."/>
            <person name="Bentley N."/>
            <person name="Bhattarai G."/>
            <person name="Jenkins J.W."/>
            <person name="Sreedasyam A."/>
            <person name="Alarcon Y."/>
            <person name="Bock C."/>
            <person name="Boston L."/>
            <person name="Carlson J."/>
            <person name="Cervantes K."/>
            <person name="Clermont K."/>
            <person name="Krom N."/>
            <person name="Kubenka K."/>
            <person name="Mamidi S."/>
            <person name="Mattison C."/>
            <person name="Monteros M."/>
            <person name="Pisani C."/>
            <person name="Plott C."/>
            <person name="Rajasekar S."/>
            <person name="Rhein H.S."/>
            <person name="Rohla C."/>
            <person name="Song M."/>
            <person name="Hilaire R.S."/>
            <person name="Shu S."/>
            <person name="Wells L."/>
            <person name="Wang X."/>
            <person name="Webber J."/>
            <person name="Heerema R.J."/>
            <person name="Klein P."/>
            <person name="Conner P."/>
            <person name="Grauke L."/>
            <person name="Grimwood J."/>
            <person name="Schmutz J."/>
            <person name="Randall J.J."/>
        </authorList>
    </citation>
    <scope>NUCLEOTIDE SEQUENCE</scope>
    <source>
        <tissue evidence="1">Leaf</tissue>
    </source>
</reference>
<sequence>MAFEFYNFLYLSKKFLLNFMNISWQLQIKRTGFLVKKRGHFLHGACFCTVSGKLTLDSEMICTHHFVWHEEMHLFQLWPVLKHLVCQERMCALFMDSITANSVALHLATWWQL</sequence>
<gene>
    <name evidence="1" type="ORF">I3842_16G099300</name>
</gene>
<organism evidence="1 2">
    <name type="scientific">Carya illinoinensis</name>
    <name type="common">Pecan</name>
    <dbReference type="NCBI Taxonomy" id="32201"/>
    <lineage>
        <taxon>Eukaryota</taxon>
        <taxon>Viridiplantae</taxon>
        <taxon>Streptophyta</taxon>
        <taxon>Embryophyta</taxon>
        <taxon>Tracheophyta</taxon>
        <taxon>Spermatophyta</taxon>
        <taxon>Magnoliopsida</taxon>
        <taxon>eudicotyledons</taxon>
        <taxon>Gunneridae</taxon>
        <taxon>Pentapetalae</taxon>
        <taxon>rosids</taxon>
        <taxon>fabids</taxon>
        <taxon>Fagales</taxon>
        <taxon>Juglandaceae</taxon>
        <taxon>Carya</taxon>
    </lineage>
</organism>
<name>A0A922A716_CARIL</name>
<dbReference type="EMBL" id="CM031840">
    <property type="protein sequence ID" value="KAG6673206.1"/>
    <property type="molecule type" value="Genomic_DNA"/>
</dbReference>
<accession>A0A922A716</accession>
<evidence type="ECO:0000313" key="2">
    <source>
        <dbReference type="Proteomes" id="UP000811246"/>
    </source>
</evidence>
<dbReference type="AlphaFoldDB" id="A0A922A716"/>
<protein>
    <submittedName>
        <fullName evidence="1">Uncharacterized protein</fullName>
    </submittedName>
</protein>
<evidence type="ECO:0000313" key="1">
    <source>
        <dbReference type="EMBL" id="KAG6673206.1"/>
    </source>
</evidence>
<dbReference type="Proteomes" id="UP000811246">
    <property type="component" value="Chromosome 16"/>
</dbReference>